<feature type="domain" description="Cyclic nucleotide-binding" evidence="1">
    <location>
        <begin position="32"/>
        <end position="131"/>
    </location>
</feature>
<dbReference type="Proteomes" id="UP000595917">
    <property type="component" value="Chromosome"/>
</dbReference>
<dbReference type="PROSITE" id="PS50042">
    <property type="entry name" value="CNMP_BINDING_3"/>
    <property type="match status" value="1"/>
</dbReference>
<dbReference type="SUPFAM" id="SSF51206">
    <property type="entry name" value="cAMP-binding domain-like"/>
    <property type="match status" value="1"/>
</dbReference>
<sequence length="196" mass="22261">MTVSDYLEKQFNITLTRNAAALIGKGAFPVDFPRGTIVLHEGDRASNLYGIVSGLVRGFYIDSDGNDVTKCFSAEREFFSTEGFRTDSASSFSVECLEDCTCIRFPYTLIRGCMEEDEGIRNTVNTLFLREVEKLETRARKLMVLDAEERYRDFCREYPGLLSRVPLLHIASYIGIRPASLSRIRKKIQKNTSELT</sequence>
<dbReference type="Gene3D" id="2.60.120.10">
    <property type="entry name" value="Jelly Rolls"/>
    <property type="match status" value="1"/>
</dbReference>
<dbReference type="InterPro" id="IPR014710">
    <property type="entry name" value="RmlC-like_jellyroll"/>
</dbReference>
<dbReference type="KEGG" id="bhc:JFL75_03365"/>
<evidence type="ECO:0000313" key="3">
    <source>
        <dbReference type="Proteomes" id="UP000595917"/>
    </source>
</evidence>
<proteinExistence type="predicted"/>
<keyword evidence="3" id="KW-1185">Reference proteome</keyword>
<name>A0A7T8BB25_9SPIR</name>
<accession>A0A7T8BB25</accession>
<dbReference type="SMART" id="SM00100">
    <property type="entry name" value="cNMP"/>
    <property type="match status" value="1"/>
</dbReference>
<gene>
    <name evidence="2" type="ORF">JFL75_03365</name>
</gene>
<dbReference type="CDD" id="cd00038">
    <property type="entry name" value="CAP_ED"/>
    <property type="match status" value="1"/>
</dbReference>
<dbReference type="Pfam" id="PF00027">
    <property type="entry name" value="cNMP_binding"/>
    <property type="match status" value="1"/>
</dbReference>
<protein>
    <submittedName>
        <fullName evidence="2">Crp/Fnr family transcriptional regulator</fullName>
    </submittedName>
</protein>
<dbReference type="InterPro" id="IPR018490">
    <property type="entry name" value="cNMP-bd_dom_sf"/>
</dbReference>
<dbReference type="InterPro" id="IPR000595">
    <property type="entry name" value="cNMP-bd_dom"/>
</dbReference>
<evidence type="ECO:0000259" key="1">
    <source>
        <dbReference type="PROSITE" id="PS50042"/>
    </source>
</evidence>
<reference evidence="2" key="1">
    <citation type="submission" date="2021-01" db="EMBL/GenBank/DDBJ databases">
        <title>Description of Breznakiella homolactica.</title>
        <authorList>
            <person name="Song Y."/>
            <person name="Brune A."/>
        </authorList>
    </citation>
    <scope>NUCLEOTIDE SEQUENCE</scope>
    <source>
        <strain evidence="2">RmG30</strain>
    </source>
</reference>
<evidence type="ECO:0000313" key="2">
    <source>
        <dbReference type="EMBL" id="QQO09966.1"/>
    </source>
</evidence>
<dbReference type="AlphaFoldDB" id="A0A7T8BB25"/>
<organism evidence="2 3">
    <name type="scientific">Breznakiella homolactica</name>
    <dbReference type="NCBI Taxonomy" id="2798577"/>
    <lineage>
        <taxon>Bacteria</taxon>
        <taxon>Pseudomonadati</taxon>
        <taxon>Spirochaetota</taxon>
        <taxon>Spirochaetia</taxon>
        <taxon>Spirochaetales</taxon>
        <taxon>Breznakiellaceae</taxon>
        <taxon>Breznakiella</taxon>
    </lineage>
</organism>
<dbReference type="EMBL" id="CP067089">
    <property type="protein sequence ID" value="QQO09966.1"/>
    <property type="molecule type" value="Genomic_DNA"/>
</dbReference>
<dbReference type="RefSeq" id="WP_215627270.1">
    <property type="nucleotide sequence ID" value="NZ_CP067089.2"/>
</dbReference>